<keyword evidence="1" id="KW-0418">Kinase</keyword>
<gene>
    <name evidence="1" type="ORF">TPC1_10543</name>
</gene>
<dbReference type="GO" id="GO:0016301">
    <property type="term" value="F:kinase activity"/>
    <property type="evidence" value="ECO:0007669"/>
    <property type="project" value="UniProtKB-KW"/>
</dbReference>
<dbReference type="Gene3D" id="2.20.110.10">
    <property type="entry name" value="Histone H3 K4-specific methyltransferase SET7/9 N-terminal domain"/>
    <property type="match status" value="1"/>
</dbReference>
<protein>
    <submittedName>
        <fullName evidence="1">Phosphatidylinositol-4-phosphate 5-kinase</fullName>
    </submittedName>
</protein>
<dbReference type="PANTHER" id="PTHR33706:SF1">
    <property type="entry name" value="TPR REPEAT PROTEIN"/>
    <property type="match status" value="1"/>
</dbReference>
<accession>A0A146KLB7</accession>
<reference evidence="1" key="1">
    <citation type="submission" date="2015-07" db="EMBL/GenBank/DDBJ databases">
        <title>Adaptation to a free-living lifestyle via gene acquisitions in the diplomonad Trepomonas sp. PC1.</title>
        <authorList>
            <person name="Xu F."/>
            <person name="Jerlstrom-Hultqvist J."/>
            <person name="Kolisko M."/>
            <person name="Simpson A.G.B."/>
            <person name="Roger A.J."/>
            <person name="Svard S.G."/>
            <person name="Andersson J.O."/>
        </authorList>
    </citation>
    <scope>NUCLEOTIDE SEQUENCE</scope>
    <source>
        <strain evidence="1">PC1</strain>
    </source>
</reference>
<name>A0A146KLB7_9EUKA</name>
<dbReference type="PANTHER" id="PTHR33706">
    <property type="entry name" value="MORN VARIANT REPEAT PROTEIN"/>
    <property type="match status" value="1"/>
</dbReference>
<dbReference type="SUPFAM" id="SSF82185">
    <property type="entry name" value="Histone H3 K4-specific methyltransferase SET7/9 N-terminal domain"/>
    <property type="match status" value="2"/>
</dbReference>
<sequence length="673" mass="78704">MNVQPFKLPANAQGECTVQLNKYCTLTGSFENQQVIGKVVLVLQCDDNKFTIYSDTHYNLLSDKNARIVCQFSDYTAEHFGEFSQGVRQNFWKMTFSTGKIAEGNIQRGKRTGMWSIKYINSKDYKQGEYKNDLKHGSWIEKVGDRISSGQYENGIQIGIWQHRHENGDYFEGITVNSLKEGTWLEKTAESEQFGLYVQNIRQGKWTIKTKYSTCTGNFKDGLKIGLWVDQKRNGDLFEGYYYENMKQGHWEMKFADKNYFDGYYDKDQATGEWKMTFNNGDYRQGSFLLGQKHGFWSEKILNMLNEGEYVHGAKSGVWTSKCAEFEKTSTFDQGQETGDCQIVKKQENEVMFGQLRQSQKVGKWFSITDKDFFILDITDGNVSKRDVMECDFQLIKDNLTYISVLQRFPAHFNQIFPPQVKPKTDDEIWTERLQTMTDEELIEVFQPNLQLKTQFAEYLDQEFVIKSYNDPDESVIKLINLQSENLVQTLRQINVFNEQKQILLVFQLRKLSLLQIIAQELDFQQKQNLCFDLMKTFNLVKERKIHNLKLTNVFYEDKIVFQRDVFTKQTELKLKSSALKDLHLAPELYQQQESATTDVYSLAILVYEILAGQQMENVISNTAKYKKLVKQKKKFNYSKAPLYIPKLEQAQCQGFQNVIENIWLPPEQRKLE</sequence>
<proteinExistence type="predicted"/>
<organism evidence="1">
    <name type="scientific">Trepomonas sp. PC1</name>
    <dbReference type="NCBI Taxonomy" id="1076344"/>
    <lineage>
        <taxon>Eukaryota</taxon>
        <taxon>Metamonada</taxon>
        <taxon>Diplomonadida</taxon>
        <taxon>Hexamitidae</taxon>
        <taxon>Hexamitinae</taxon>
        <taxon>Trepomonas</taxon>
    </lineage>
</organism>
<keyword evidence="1" id="KW-0808">Transferase</keyword>
<dbReference type="SUPFAM" id="SSF56112">
    <property type="entry name" value="Protein kinase-like (PK-like)"/>
    <property type="match status" value="1"/>
</dbReference>
<dbReference type="Gene3D" id="1.10.510.10">
    <property type="entry name" value="Transferase(Phosphotransferase) domain 1"/>
    <property type="match status" value="1"/>
</dbReference>
<dbReference type="EMBL" id="GDID01000410">
    <property type="protein sequence ID" value="JAP96196.1"/>
    <property type="molecule type" value="Transcribed_RNA"/>
</dbReference>
<dbReference type="AlphaFoldDB" id="A0A146KLB7"/>
<evidence type="ECO:0000313" key="1">
    <source>
        <dbReference type="EMBL" id="JAP96196.1"/>
    </source>
</evidence>
<feature type="non-terminal residue" evidence="1">
    <location>
        <position position="673"/>
    </location>
</feature>
<dbReference type="InterPro" id="IPR011009">
    <property type="entry name" value="Kinase-like_dom_sf"/>
</dbReference>